<evidence type="ECO:0000313" key="1">
    <source>
        <dbReference type="EMBL" id="GEX72698.1"/>
    </source>
</evidence>
<dbReference type="EMBL" id="BKCJ010126147">
    <property type="protein sequence ID" value="GEX72698.1"/>
    <property type="molecule type" value="Genomic_DNA"/>
</dbReference>
<accession>A0A699HG74</accession>
<gene>
    <name evidence="1" type="ORF">Tci_344673</name>
</gene>
<reference evidence="1" key="1">
    <citation type="journal article" date="2019" name="Sci. Rep.">
        <title>Draft genome of Tanacetum cinerariifolium, the natural source of mosquito coil.</title>
        <authorList>
            <person name="Yamashiro T."/>
            <person name="Shiraishi A."/>
            <person name="Satake H."/>
            <person name="Nakayama K."/>
        </authorList>
    </citation>
    <scope>NUCLEOTIDE SEQUENCE</scope>
</reference>
<proteinExistence type="predicted"/>
<sequence>MWVGCSCLTYQDDSELDTKIPERHVSPTPHDAMLSRWRIRVASRSSSPTTSTLEIPIAPILPAPSTVVAPSSEFPLAHVVAIPEIRCLSLLDRSYMAC</sequence>
<protein>
    <submittedName>
        <fullName evidence="1">Uncharacterized protein</fullName>
    </submittedName>
</protein>
<dbReference type="AlphaFoldDB" id="A0A699HG74"/>
<comment type="caution">
    <text evidence="1">The sequence shown here is derived from an EMBL/GenBank/DDBJ whole genome shotgun (WGS) entry which is preliminary data.</text>
</comment>
<organism evidence="1">
    <name type="scientific">Tanacetum cinerariifolium</name>
    <name type="common">Dalmatian daisy</name>
    <name type="synonym">Chrysanthemum cinerariifolium</name>
    <dbReference type="NCBI Taxonomy" id="118510"/>
    <lineage>
        <taxon>Eukaryota</taxon>
        <taxon>Viridiplantae</taxon>
        <taxon>Streptophyta</taxon>
        <taxon>Embryophyta</taxon>
        <taxon>Tracheophyta</taxon>
        <taxon>Spermatophyta</taxon>
        <taxon>Magnoliopsida</taxon>
        <taxon>eudicotyledons</taxon>
        <taxon>Gunneridae</taxon>
        <taxon>Pentapetalae</taxon>
        <taxon>asterids</taxon>
        <taxon>campanulids</taxon>
        <taxon>Asterales</taxon>
        <taxon>Asteraceae</taxon>
        <taxon>Asteroideae</taxon>
        <taxon>Anthemideae</taxon>
        <taxon>Anthemidinae</taxon>
        <taxon>Tanacetum</taxon>
    </lineage>
</organism>
<name>A0A699HG74_TANCI</name>